<organism evidence="9 10">
    <name type="scientific">Deinococcus depolymerans</name>
    <dbReference type="NCBI Taxonomy" id="392408"/>
    <lineage>
        <taxon>Bacteria</taxon>
        <taxon>Thermotogati</taxon>
        <taxon>Deinococcota</taxon>
        <taxon>Deinococci</taxon>
        <taxon>Deinococcales</taxon>
        <taxon>Deinococcaceae</taxon>
        <taxon>Deinococcus</taxon>
    </lineage>
</organism>
<dbReference type="SUPFAM" id="SSF51011">
    <property type="entry name" value="Glycosyl hydrolase domain"/>
    <property type="match status" value="1"/>
</dbReference>
<protein>
    <recommendedName>
        <fullName evidence="8">CBM20 domain-containing protein</fullName>
    </recommendedName>
</protein>
<evidence type="ECO:0000256" key="4">
    <source>
        <dbReference type="ARBA" id="ARBA00022729"/>
    </source>
</evidence>
<dbReference type="InterPro" id="IPR013780">
    <property type="entry name" value="Glyco_hydro_b"/>
</dbReference>
<sequence>MKRAVSPARTGIGGALSAALLLSACSQAPAPAQLTPTQPGTVSKTVPVQSQAISGANIDAWRQQVIYLVMPDRFSNGNTSNDTLGQPNCFDPASPTKFHGGDLQGLRNKLGYIRDLGATAVWTTPVYRQVGIVNGSQCGYHGYWPDYTNPDDTALDPKFGTGTDLSGLISDLKAGGQKYMMDMVVNHAGYGARITTQNPSWFHGNCTGDDIVCPLAGLPDFRQEDSAVATYLTNLSKSWTGTYAIDAIRMDTVKHAPTSYWQNSWVPGVLATRPNTFLLGEVFDSGNLGKLKTYLDAGFDSTFNFPLRQAMVDSVGKGGSLDGLASRMQDTLTTFGLDRTLLQVNLLDNHDVPRFVNEPGVGVAETEIRARYGNALGLLMTLPGIPQLYYGNELGMYGASDPDNRRDMPAWAWTDTGRGAAQANFVAGGGTPKNTYDLTRKLTGIRKANEALWKGNYAELWRPNGGQNVYAFYRGSGTNRVVVVVNTSSSAASVNLDLQGNAGISAADKSALSNGTVFNDLLAEGAPASATVTAGKLPVTIGAGKMGIYRAGATGTGGTGGTAVSVTFQVSASTFFGQDVYLVGDRPELGAWNTASALAMTPGGCVGSTCTWKTTVSLPPSVAAQFKFIKKPGDSGASLTWEGGSNRTYTTPASGSATYNGGNWQ</sequence>
<evidence type="ECO:0000256" key="7">
    <source>
        <dbReference type="SAM" id="SignalP"/>
    </source>
</evidence>
<comment type="similarity">
    <text evidence="2">Belongs to the glycosyl hydrolase 13 family.</text>
</comment>
<dbReference type="Gene3D" id="2.60.40.1180">
    <property type="entry name" value="Golgi alpha-mannosidase II"/>
    <property type="match status" value="1"/>
</dbReference>
<reference evidence="10" key="1">
    <citation type="journal article" date="2019" name="Int. J. Syst. Evol. Microbiol.">
        <title>The Global Catalogue of Microorganisms (GCM) 10K type strain sequencing project: providing services to taxonomists for standard genome sequencing and annotation.</title>
        <authorList>
            <consortium name="The Broad Institute Genomics Platform"/>
            <consortium name="The Broad Institute Genome Sequencing Center for Infectious Disease"/>
            <person name="Wu L."/>
            <person name="Ma J."/>
        </authorList>
    </citation>
    <scope>NUCLEOTIDE SEQUENCE [LARGE SCALE GENOMIC DNA]</scope>
    <source>
        <strain evidence="10">JCM 14368</strain>
    </source>
</reference>
<dbReference type="InterPro" id="IPR013783">
    <property type="entry name" value="Ig-like_fold"/>
</dbReference>
<dbReference type="SMART" id="SM00642">
    <property type="entry name" value="Aamy"/>
    <property type="match status" value="1"/>
</dbReference>
<feature type="signal peptide" evidence="7">
    <location>
        <begin position="1"/>
        <end position="30"/>
    </location>
</feature>
<comment type="caution">
    <text evidence="9">The sequence shown here is derived from an EMBL/GenBank/DDBJ whole genome shotgun (WGS) entry which is preliminary data.</text>
</comment>
<evidence type="ECO:0000256" key="1">
    <source>
        <dbReference type="ARBA" id="ARBA00001913"/>
    </source>
</evidence>
<dbReference type="InterPro" id="IPR017853">
    <property type="entry name" value="GH"/>
</dbReference>
<name>A0ABP3LCB0_9DEIO</name>
<gene>
    <name evidence="9" type="ORF">GCM10008937_01060</name>
</gene>
<dbReference type="Pfam" id="PF00686">
    <property type="entry name" value="CBM_20"/>
    <property type="match status" value="1"/>
</dbReference>
<dbReference type="Pfam" id="PF00128">
    <property type="entry name" value="Alpha-amylase"/>
    <property type="match status" value="2"/>
</dbReference>
<dbReference type="InterPro" id="IPR006047">
    <property type="entry name" value="GH13_cat_dom"/>
</dbReference>
<accession>A0ABP3LCB0</accession>
<feature type="chain" id="PRO_5047318572" description="CBM20 domain-containing protein" evidence="7">
    <location>
        <begin position="31"/>
        <end position="665"/>
    </location>
</feature>
<feature type="compositionally biased region" description="Polar residues" evidence="6">
    <location>
        <begin position="643"/>
        <end position="665"/>
    </location>
</feature>
<evidence type="ECO:0000313" key="10">
    <source>
        <dbReference type="Proteomes" id="UP001500191"/>
    </source>
</evidence>
<dbReference type="SUPFAM" id="SSF49452">
    <property type="entry name" value="Starch-binding domain-like"/>
    <property type="match status" value="1"/>
</dbReference>
<evidence type="ECO:0000256" key="2">
    <source>
        <dbReference type="ARBA" id="ARBA00008061"/>
    </source>
</evidence>
<evidence type="ECO:0000259" key="8">
    <source>
        <dbReference type="PROSITE" id="PS51166"/>
    </source>
</evidence>
<dbReference type="InterPro" id="IPR002044">
    <property type="entry name" value="CBM20"/>
</dbReference>
<dbReference type="Gene3D" id="2.60.40.10">
    <property type="entry name" value="Immunoglobulins"/>
    <property type="match status" value="1"/>
</dbReference>
<evidence type="ECO:0000256" key="6">
    <source>
        <dbReference type="SAM" id="MobiDB-lite"/>
    </source>
</evidence>
<dbReference type="PANTHER" id="PTHR10357">
    <property type="entry name" value="ALPHA-AMYLASE FAMILY MEMBER"/>
    <property type="match status" value="1"/>
</dbReference>
<evidence type="ECO:0000256" key="3">
    <source>
        <dbReference type="ARBA" id="ARBA00022723"/>
    </source>
</evidence>
<keyword evidence="5" id="KW-0106">Calcium</keyword>
<dbReference type="Gene3D" id="3.20.20.80">
    <property type="entry name" value="Glycosidases"/>
    <property type="match status" value="1"/>
</dbReference>
<dbReference type="SUPFAM" id="SSF51445">
    <property type="entry name" value="(Trans)glycosidases"/>
    <property type="match status" value="1"/>
</dbReference>
<dbReference type="RefSeq" id="WP_343754924.1">
    <property type="nucleotide sequence ID" value="NZ_BAAADB010000003.1"/>
</dbReference>
<keyword evidence="10" id="KW-1185">Reference proteome</keyword>
<dbReference type="EMBL" id="BAAADB010000003">
    <property type="protein sequence ID" value="GAA0497810.1"/>
    <property type="molecule type" value="Genomic_DNA"/>
</dbReference>
<comment type="cofactor">
    <cofactor evidence="1">
        <name>Ca(2+)</name>
        <dbReference type="ChEBI" id="CHEBI:29108"/>
    </cofactor>
</comment>
<evidence type="ECO:0000256" key="5">
    <source>
        <dbReference type="ARBA" id="ARBA00022837"/>
    </source>
</evidence>
<dbReference type="Proteomes" id="UP001500191">
    <property type="component" value="Unassembled WGS sequence"/>
</dbReference>
<keyword evidence="4 7" id="KW-0732">Signal</keyword>
<feature type="domain" description="CBM20" evidence="8">
    <location>
        <begin position="558"/>
        <end position="665"/>
    </location>
</feature>
<dbReference type="PROSITE" id="PS51166">
    <property type="entry name" value="CBM20"/>
    <property type="match status" value="1"/>
</dbReference>
<dbReference type="SMART" id="SM01065">
    <property type="entry name" value="CBM_2"/>
    <property type="match status" value="1"/>
</dbReference>
<feature type="region of interest" description="Disordered" evidence="6">
    <location>
        <begin position="640"/>
        <end position="665"/>
    </location>
</feature>
<proteinExistence type="inferred from homology"/>
<keyword evidence="3" id="KW-0479">Metal-binding</keyword>
<dbReference type="InterPro" id="IPR013784">
    <property type="entry name" value="Carb-bd-like_fold"/>
</dbReference>
<dbReference type="PROSITE" id="PS51257">
    <property type="entry name" value="PROKAR_LIPOPROTEIN"/>
    <property type="match status" value="1"/>
</dbReference>
<evidence type="ECO:0000313" key="9">
    <source>
        <dbReference type="EMBL" id="GAA0497810.1"/>
    </source>
</evidence>
<dbReference type="PANTHER" id="PTHR10357:SF215">
    <property type="entry name" value="ALPHA-AMYLASE 1"/>
    <property type="match status" value="1"/>
</dbReference>